<evidence type="ECO:0000313" key="16">
    <source>
        <dbReference type="Proteomes" id="UP000614601"/>
    </source>
</evidence>
<evidence type="ECO:0000256" key="8">
    <source>
        <dbReference type="ARBA" id="ARBA00023136"/>
    </source>
</evidence>
<keyword evidence="5 13" id="KW-1133">Transmembrane helix</keyword>
<dbReference type="GO" id="GO:0052650">
    <property type="term" value="F:all-trans-retinol dehydrogenase (NADP+) activity"/>
    <property type="evidence" value="ECO:0007669"/>
    <property type="project" value="UniProtKB-ARBA"/>
</dbReference>
<dbReference type="Proteomes" id="UP000614601">
    <property type="component" value="Unassembled WGS sequence"/>
</dbReference>
<dbReference type="AlphaFoldDB" id="A0A811JQ32"/>
<evidence type="ECO:0000256" key="11">
    <source>
        <dbReference type="ARBA" id="ARBA00082544"/>
    </source>
</evidence>
<evidence type="ECO:0000259" key="14">
    <source>
        <dbReference type="SMART" id="SM00822"/>
    </source>
</evidence>
<keyword evidence="4" id="KW-0521">NADP</keyword>
<dbReference type="PANTHER" id="PTHR24322:SF736">
    <property type="entry name" value="RETINOL DEHYDROGENASE 10"/>
    <property type="match status" value="1"/>
</dbReference>
<dbReference type="EMBL" id="CAJFCW020000001">
    <property type="protein sequence ID" value="CAG9077570.1"/>
    <property type="molecule type" value="Genomic_DNA"/>
</dbReference>
<evidence type="ECO:0000256" key="3">
    <source>
        <dbReference type="ARBA" id="ARBA00022692"/>
    </source>
</evidence>
<comment type="caution">
    <text evidence="15">The sequence shown here is derived from an EMBL/GenBank/DDBJ whole genome shotgun (WGS) entry which is preliminary data.</text>
</comment>
<evidence type="ECO:0000256" key="12">
    <source>
        <dbReference type="RuleBase" id="RU000363"/>
    </source>
</evidence>
<comment type="function">
    <text evidence="9">Catalyzes the reduction of all-trans-retinal to all-trans-retinol in the presence of NADPH.</text>
</comment>
<dbReference type="SMART" id="SM00822">
    <property type="entry name" value="PKS_KR"/>
    <property type="match status" value="1"/>
</dbReference>
<protein>
    <recommendedName>
        <fullName evidence="10">Short-chain dehydrogenase/reductase 3</fullName>
    </recommendedName>
    <alternativeName>
        <fullName evidence="11">Retinal short-chain dehydrogenase/reductase 1</fullName>
    </alternativeName>
</protein>
<name>A0A811JQ32_9BILA</name>
<feature type="domain" description="Ketoreductase" evidence="14">
    <location>
        <begin position="45"/>
        <end position="230"/>
    </location>
</feature>
<evidence type="ECO:0000313" key="15">
    <source>
        <dbReference type="EMBL" id="CAD5205471.1"/>
    </source>
</evidence>
<dbReference type="OrthoDB" id="5788148at2759"/>
<keyword evidence="8 13" id="KW-0472">Membrane</keyword>
<evidence type="ECO:0000256" key="13">
    <source>
        <dbReference type="SAM" id="Phobius"/>
    </source>
</evidence>
<sequence length="323" mass="36325">MTVDQPNFFLHQLDCIGKVLWHWLISMAVKITPLSWWPEKEIKGKTVLVTGSGRGIGKHLALELARRGAKLVLWSRSTGPLEQTKAEIEALGTVAHAYTVDVSDQQQVHETAEKVKQEVGNIDILINNAGICWAHCTATMPPNELETFMKTNFFSVHYVNHEFVPDMIERNSGHVVAMSSVSGIISIPFQAAYASSKHAINSYMASLHSELQVLQSDVKVTVLAPYIVETEMSSNFQASTYSTPFLLPDLKTDYVVQRCVHGILTNETEVILGRFWYWISWFLATAPFMSAYHFMRFIGLDVILRQMVQNRIPTINNNKAKAA</sequence>
<keyword evidence="3 13" id="KW-0812">Transmembrane</keyword>
<dbReference type="Pfam" id="PF00106">
    <property type="entry name" value="adh_short"/>
    <property type="match status" value="1"/>
</dbReference>
<dbReference type="SUPFAM" id="SSF51735">
    <property type="entry name" value="NAD(P)-binding Rossmann-fold domains"/>
    <property type="match status" value="1"/>
</dbReference>
<dbReference type="InterPro" id="IPR036291">
    <property type="entry name" value="NAD(P)-bd_dom_sf"/>
</dbReference>
<dbReference type="GO" id="GO:0005811">
    <property type="term" value="C:lipid droplet"/>
    <property type="evidence" value="ECO:0007669"/>
    <property type="project" value="TreeGrafter"/>
</dbReference>
<dbReference type="EMBL" id="CAJFDH010000001">
    <property type="protein sequence ID" value="CAD5205471.1"/>
    <property type="molecule type" value="Genomic_DNA"/>
</dbReference>
<reference evidence="15" key="1">
    <citation type="submission" date="2020-09" db="EMBL/GenBank/DDBJ databases">
        <authorList>
            <person name="Kikuchi T."/>
        </authorList>
    </citation>
    <scope>NUCLEOTIDE SEQUENCE</scope>
    <source>
        <strain evidence="15">SH1</strain>
    </source>
</reference>
<dbReference type="InterPro" id="IPR057326">
    <property type="entry name" value="KR_dom"/>
</dbReference>
<dbReference type="Proteomes" id="UP000783686">
    <property type="component" value="Unassembled WGS sequence"/>
</dbReference>
<accession>A0A811JQ32</accession>
<dbReference type="PROSITE" id="PS00061">
    <property type="entry name" value="ADH_SHORT"/>
    <property type="match status" value="1"/>
</dbReference>
<evidence type="ECO:0000256" key="1">
    <source>
        <dbReference type="ARBA" id="ARBA00004141"/>
    </source>
</evidence>
<dbReference type="InterPro" id="IPR002347">
    <property type="entry name" value="SDR_fam"/>
</dbReference>
<dbReference type="GO" id="GO:0016020">
    <property type="term" value="C:membrane"/>
    <property type="evidence" value="ECO:0007669"/>
    <property type="project" value="UniProtKB-SubCell"/>
</dbReference>
<feature type="transmembrane region" description="Helical" evidence="13">
    <location>
        <begin position="275"/>
        <end position="295"/>
    </location>
</feature>
<evidence type="ECO:0000256" key="2">
    <source>
        <dbReference type="ARBA" id="ARBA00006484"/>
    </source>
</evidence>
<evidence type="ECO:0000256" key="10">
    <source>
        <dbReference type="ARBA" id="ARBA00068717"/>
    </source>
</evidence>
<dbReference type="Gene3D" id="3.40.50.720">
    <property type="entry name" value="NAD(P)-binding Rossmann-like Domain"/>
    <property type="match status" value="1"/>
</dbReference>
<evidence type="ECO:0000256" key="9">
    <source>
        <dbReference type="ARBA" id="ARBA00059620"/>
    </source>
</evidence>
<comment type="subcellular location">
    <subcellularLocation>
        <location evidence="1">Membrane</location>
        <topology evidence="1">Multi-pass membrane protein</topology>
    </subcellularLocation>
</comment>
<evidence type="ECO:0000256" key="6">
    <source>
        <dbReference type="ARBA" id="ARBA00023002"/>
    </source>
</evidence>
<evidence type="ECO:0000256" key="7">
    <source>
        <dbReference type="ARBA" id="ARBA00023098"/>
    </source>
</evidence>
<organism evidence="15 16">
    <name type="scientific">Bursaphelenchus okinawaensis</name>
    <dbReference type="NCBI Taxonomy" id="465554"/>
    <lineage>
        <taxon>Eukaryota</taxon>
        <taxon>Metazoa</taxon>
        <taxon>Ecdysozoa</taxon>
        <taxon>Nematoda</taxon>
        <taxon>Chromadorea</taxon>
        <taxon>Rhabditida</taxon>
        <taxon>Tylenchina</taxon>
        <taxon>Tylenchomorpha</taxon>
        <taxon>Aphelenchoidea</taxon>
        <taxon>Aphelenchoididae</taxon>
        <taxon>Bursaphelenchus</taxon>
    </lineage>
</organism>
<evidence type="ECO:0000256" key="5">
    <source>
        <dbReference type="ARBA" id="ARBA00022989"/>
    </source>
</evidence>
<dbReference type="CDD" id="cd05339">
    <property type="entry name" value="17beta-HSDXI-like_SDR_c"/>
    <property type="match status" value="1"/>
</dbReference>
<keyword evidence="7" id="KW-0443">Lipid metabolism</keyword>
<keyword evidence="16" id="KW-1185">Reference proteome</keyword>
<gene>
    <name evidence="15" type="ORF">BOKJ2_LOCUS155</name>
</gene>
<dbReference type="PANTHER" id="PTHR24322">
    <property type="entry name" value="PKSB"/>
    <property type="match status" value="1"/>
</dbReference>
<keyword evidence="6" id="KW-0560">Oxidoreductase</keyword>
<evidence type="ECO:0000256" key="4">
    <source>
        <dbReference type="ARBA" id="ARBA00022857"/>
    </source>
</evidence>
<proteinExistence type="inferred from homology"/>
<dbReference type="PRINTS" id="PR00080">
    <property type="entry name" value="SDRFAMILY"/>
</dbReference>
<dbReference type="InterPro" id="IPR020904">
    <property type="entry name" value="Sc_DH/Rdtase_CS"/>
</dbReference>
<dbReference type="PRINTS" id="PR00081">
    <property type="entry name" value="GDHRDH"/>
</dbReference>
<dbReference type="FunFam" id="3.40.50.720:FF:000131">
    <property type="entry name" value="Short-chain dehydrogenase/reductase 3"/>
    <property type="match status" value="1"/>
</dbReference>
<comment type="similarity">
    <text evidence="2 12">Belongs to the short-chain dehydrogenases/reductases (SDR) family.</text>
</comment>